<reference evidence="2 3" key="1">
    <citation type="journal article" date="2014" name="Int. J. Syst. Evol. Microbiol.">
        <title>Complete genome sequence of Corynebacterium casei LMG S-19264T (=DSM 44701T), isolated from a smear-ripened cheese.</title>
        <authorList>
            <consortium name="US DOE Joint Genome Institute (JGI-PGF)"/>
            <person name="Walter F."/>
            <person name="Albersmeier A."/>
            <person name="Kalinowski J."/>
            <person name="Ruckert C."/>
        </authorList>
    </citation>
    <scope>NUCLEOTIDE SEQUENCE [LARGE SCALE GENOMIC DNA]</scope>
    <source>
        <strain evidence="2 3">CGMCC 4.7206</strain>
    </source>
</reference>
<evidence type="ECO:0000313" key="3">
    <source>
        <dbReference type="Proteomes" id="UP000597989"/>
    </source>
</evidence>
<evidence type="ECO:0000256" key="1">
    <source>
        <dbReference type="SAM" id="MobiDB-lite"/>
    </source>
</evidence>
<name>A0A917KAZ6_9PSEU</name>
<evidence type="ECO:0000313" key="2">
    <source>
        <dbReference type="EMBL" id="GGJ06449.1"/>
    </source>
</evidence>
<dbReference type="EMBL" id="BMMT01000027">
    <property type="protein sequence ID" value="GGJ06449.1"/>
    <property type="molecule type" value="Genomic_DNA"/>
</dbReference>
<protein>
    <submittedName>
        <fullName evidence="2">Uncharacterized protein</fullName>
    </submittedName>
</protein>
<gene>
    <name evidence="2" type="ORF">GCM10011581_49230</name>
</gene>
<dbReference type="Proteomes" id="UP000597989">
    <property type="component" value="Unassembled WGS sequence"/>
</dbReference>
<feature type="compositionally biased region" description="Basic and acidic residues" evidence="1">
    <location>
        <begin position="31"/>
        <end position="43"/>
    </location>
</feature>
<sequence>MLNHPLERRKDRRGHMVYDTGKGWFQGDLSDAQRDQAQERGFS</sequence>
<proteinExistence type="predicted"/>
<feature type="region of interest" description="Disordered" evidence="1">
    <location>
        <begin position="1"/>
        <end position="43"/>
    </location>
</feature>
<comment type="caution">
    <text evidence="2">The sequence shown here is derived from an EMBL/GenBank/DDBJ whole genome shotgun (WGS) entry which is preliminary data.</text>
</comment>
<dbReference type="AlphaFoldDB" id="A0A917KAZ6"/>
<accession>A0A917KAZ6</accession>
<organism evidence="2 3">
    <name type="scientific">Saccharopolyspora thermophila</name>
    <dbReference type="NCBI Taxonomy" id="89367"/>
    <lineage>
        <taxon>Bacteria</taxon>
        <taxon>Bacillati</taxon>
        <taxon>Actinomycetota</taxon>
        <taxon>Actinomycetes</taxon>
        <taxon>Pseudonocardiales</taxon>
        <taxon>Pseudonocardiaceae</taxon>
        <taxon>Saccharopolyspora</taxon>
    </lineage>
</organism>